<accession>A0A515CRG7</accession>
<sequence>MSDAAERLDPEEMLADDMGRFFYDPLGWVMYSFDWGIGELEGFDGPDKWQREFLSDWGDAIIKNDFNGITPVEAYRSATSSGHGIGKSALSSWIILYIMSTRPQSKGVVTSNTSDQLKTKTWGELGKWRKRCITGHWFEYNNGKGNMNIYHKEHQESWRVDAQTCREENSESFAGLHAATSSPWYLFDEASAVPDAIWEVAEGGLTDGEPFWFVFGNPTRNNGRFRECFRKFSKRWRCRQIDSRLAKMTNKELIAQWIEDYGEESDFVKVRVRGIFPSTSDMQFISSDLTDAAVGRVITPGQVQHAAVVIGVDPAHGGSDMAVIYLRQGLHTKKLGEWQKTTDDIWFAKIIAQFEDQYQADAVFIDYGYGTGVKSVGDNWGRTWQLIQFGSGSSDPQMANKRGEMYNAIKTWLKDGGSLENQSIAEEISASEFKVRLKDSRIVLQEKDEIKELLGRSPNDADALALTFAFPVLKKQHALPGEKRGAAITDYDPYA</sequence>
<evidence type="ECO:0000313" key="1">
    <source>
        <dbReference type="EMBL" id="QDL30755.1"/>
    </source>
</evidence>
<dbReference type="Gene3D" id="3.30.420.240">
    <property type="match status" value="1"/>
</dbReference>
<dbReference type="AlphaFoldDB" id="A0A515CRG7"/>
<evidence type="ECO:0000313" key="2">
    <source>
        <dbReference type="Proteomes" id="UP000317572"/>
    </source>
</evidence>
<name>A0A515CRG7_SERLI</name>
<dbReference type="Gene3D" id="3.40.50.300">
    <property type="entry name" value="P-loop containing nucleotide triphosphate hydrolases"/>
    <property type="match status" value="1"/>
</dbReference>
<reference evidence="1 2" key="1">
    <citation type="submission" date="2018-11" db="EMBL/GenBank/DDBJ databases">
        <title>The first complete genome of Serratia liquefaciens isolated from metalophyte plant revel distinctness adaptive mechanisms in an extreme habitat.</title>
        <authorList>
            <person name="Caneschi W.L."/>
            <person name="Sanchez A.B."/>
            <person name="Felestrino E.B."/>
            <person name="Assis R.A.B."/>
            <person name="Lemes C.G.C."/>
            <person name="Cordeiro I.F."/>
            <person name="Fonseca N.P."/>
            <person name="Villa M."/>
            <person name="Vieira I.T."/>
            <person name="Moraes L.A."/>
            <person name="Kamino L.H.Y."/>
            <person name="do Carmo F."/>
            <person name="Garcia C.M."/>
            <person name="Almeida N.F."/>
            <person name="Silva R.S."/>
            <person name="Ferro J.A."/>
            <person name="Ferro M.I.T."/>
            <person name="Varani A.M."/>
            <person name="Ferreira R.M."/>
            <person name="dos Santos V.L."/>
            <person name="Silva U.C."/>
            <person name="Setubal J.C."/>
            <person name="Moreira L.M."/>
        </authorList>
    </citation>
    <scope>NUCLEOTIDE SEQUENCE [LARGE SCALE GENOMIC DNA]</scope>
    <source>
        <strain evidence="1 2">FG3</strain>
    </source>
</reference>
<protein>
    <submittedName>
        <fullName evidence="1">Terminase</fullName>
    </submittedName>
</protein>
<organism evidence="1 2">
    <name type="scientific">Serratia liquefaciens</name>
    <dbReference type="NCBI Taxonomy" id="614"/>
    <lineage>
        <taxon>Bacteria</taxon>
        <taxon>Pseudomonadati</taxon>
        <taxon>Pseudomonadota</taxon>
        <taxon>Gammaproteobacteria</taxon>
        <taxon>Enterobacterales</taxon>
        <taxon>Yersiniaceae</taxon>
        <taxon>Serratia</taxon>
    </lineage>
</organism>
<gene>
    <name evidence="1" type="ORF">EGO53_02650</name>
</gene>
<dbReference type="InterPro" id="IPR027417">
    <property type="entry name" value="P-loop_NTPase"/>
</dbReference>
<dbReference type="RefSeq" id="WP_142814612.1">
    <property type="nucleotide sequence ID" value="NZ_CP033893.1"/>
</dbReference>
<dbReference type="Proteomes" id="UP000317572">
    <property type="component" value="Chromosome"/>
</dbReference>
<dbReference type="EMBL" id="CP033893">
    <property type="protein sequence ID" value="QDL30755.1"/>
    <property type="molecule type" value="Genomic_DNA"/>
</dbReference>
<proteinExistence type="predicted"/>